<dbReference type="VEuPathDB" id="FungiDB:AB675_12106"/>
<protein>
    <submittedName>
        <fullName evidence="9">Uncharacterized protein</fullName>
    </submittedName>
</protein>
<feature type="compositionally biased region" description="Basic and acidic residues" evidence="6">
    <location>
        <begin position="407"/>
        <end position="422"/>
    </location>
</feature>
<feature type="compositionally biased region" description="Acidic residues" evidence="6">
    <location>
        <begin position="1123"/>
        <end position="1133"/>
    </location>
</feature>
<gene>
    <name evidence="9" type="ORF">AB675_12106</name>
</gene>
<dbReference type="PANTHER" id="PTHR15180:SF1">
    <property type="entry name" value="GENERAL TRANSCRIPTION FACTOR 3C POLYPEPTIDE 1"/>
    <property type="match status" value="1"/>
</dbReference>
<evidence type="ECO:0000259" key="8">
    <source>
        <dbReference type="Pfam" id="PF20222"/>
    </source>
</evidence>
<keyword evidence="10" id="KW-1185">Reference proteome</keyword>
<dbReference type="InterPro" id="IPR036390">
    <property type="entry name" value="WH_DNA-bd_sf"/>
</dbReference>
<dbReference type="Pfam" id="PF04182">
    <property type="entry name" value="B-block_TFIIIC"/>
    <property type="match status" value="1"/>
</dbReference>
<comment type="caution">
    <text evidence="9">The sequence shown here is derived from an EMBL/GenBank/DDBJ whole genome shotgun (WGS) entry which is preliminary data.</text>
</comment>
<feature type="region of interest" description="Disordered" evidence="6">
    <location>
        <begin position="326"/>
        <end position="357"/>
    </location>
</feature>
<evidence type="ECO:0000256" key="4">
    <source>
        <dbReference type="ARBA" id="ARBA00023163"/>
    </source>
</evidence>
<dbReference type="RefSeq" id="XP_017998300.1">
    <property type="nucleotide sequence ID" value="XM_018141011.1"/>
</dbReference>
<feature type="region of interest" description="Disordered" evidence="6">
    <location>
        <begin position="1189"/>
        <end position="1221"/>
    </location>
</feature>
<dbReference type="Proteomes" id="UP000038010">
    <property type="component" value="Unassembled WGS sequence"/>
</dbReference>
<evidence type="ECO:0000256" key="2">
    <source>
        <dbReference type="ARBA" id="ARBA00022553"/>
    </source>
</evidence>
<dbReference type="SUPFAM" id="SSF46785">
    <property type="entry name" value="Winged helix' DNA-binding domain"/>
    <property type="match status" value="1"/>
</dbReference>
<dbReference type="GO" id="GO:0006384">
    <property type="term" value="P:transcription initiation at RNA polymerase III promoter"/>
    <property type="evidence" value="ECO:0007669"/>
    <property type="project" value="InterPro"/>
</dbReference>
<feature type="domain" description="B-block binding subunit of TFIIIC" evidence="7">
    <location>
        <begin position="124"/>
        <end position="191"/>
    </location>
</feature>
<dbReference type="STRING" id="1664694.A0A0N1H6I3"/>
<feature type="compositionally biased region" description="Pro residues" evidence="6">
    <location>
        <begin position="941"/>
        <end position="951"/>
    </location>
</feature>
<dbReference type="GO" id="GO:0003677">
    <property type="term" value="F:DNA binding"/>
    <property type="evidence" value="ECO:0007669"/>
    <property type="project" value="UniProtKB-KW"/>
</dbReference>
<keyword evidence="5" id="KW-0539">Nucleus</keyword>
<dbReference type="PANTHER" id="PTHR15180">
    <property type="entry name" value="GENERAL TRANSCRIPTION FACTOR 3C POLYPEPTIDE 1"/>
    <property type="match status" value="1"/>
</dbReference>
<keyword evidence="2" id="KW-0597">Phosphoprotein</keyword>
<dbReference type="GO" id="GO:0042791">
    <property type="term" value="P:5S class rRNA transcription by RNA polymerase III"/>
    <property type="evidence" value="ECO:0007669"/>
    <property type="project" value="TreeGrafter"/>
</dbReference>
<reference evidence="9 10" key="1">
    <citation type="submission" date="2015-06" db="EMBL/GenBank/DDBJ databases">
        <title>Draft genome of the ant-associated black yeast Phialophora attae CBS 131958.</title>
        <authorList>
            <person name="Moreno L.F."/>
            <person name="Stielow B.J."/>
            <person name="de Hoog S."/>
            <person name="Vicente V.A."/>
            <person name="Weiss V.A."/>
            <person name="de Vries M."/>
            <person name="Cruz L.M."/>
            <person name="Souza E.M."/>
        </authorList>
    </citation>
    <scope>NUCLEOTIDE SEQUENCE [LARGE SCALE GENOMIC DNA]</scope>
    <source>
        <strain evidence="9 10">CBS 131958</strain>
    </source>
</reference>
<feature type="region of interest" description="Disordered" evidence="6">
    <location>
        <begin position="775"/>
        <end position="861"/>
    </location>
</feature>
<evidence type="ECO:0000256" key="1">
    <source>
        <dbReference type="ARBA" id="ARBA00004123"/>
    </source>
</evidence>
<dbReference type="GO" id="GO:0005634">
    <property type="term" value="C:nucleus"/>
    <property type="evidence" value="ECO:0007669"/>
    <property type="project" value="UniProtKB-SubCell"/>
</dbReference>
<feature type="compositionally biased region" description="Polar residues" evidence="6">
    <location>
        <begin position="330"/>
        <end position="353"/>
    </location>
</feature>
<dbReference type="OrthoDB" id="5403573at2759"/>
<dbReference type="InterPro" id="IPR046488">
    <property type="entry name" value="Sfc3/Tfc3_C"/>
</dbReference>
<dbReference type="Pfam" id="PF20222">
    <property type="entry name" value="DUF6581"/>
    <property type="match status" value="1"/>
</dbReference>
<dbReference type="Gene3D" id="1.10.10.10">
    <property type="entry name" value="Winged helix-like DNA-binding domain superfamily/Winged helix DNA-binding domain"/>
    <property type="match status" value="1"/>
</dbReference>
<name>A0A0N1H6I3_9EURO</name>
<evidence type="ECO:0000256" key="6">
    <source>
        <dbReference type="SAM" id="MobiDB-lite"/>
    </source>
</evidence>
<dbReference type="GO" id="GO:0000127">
    <property type="term" value="C:transcription factor TFIIIC complex"/>
    <property type="evidence" value="ECO:0007669"/>
    <property type="project" value="InterPro"/>
</dbReference>
<proteinExistence type="predicted"/>
<feature type="domain" description="Transcription factor tau subunit sfc3/Tfc3 C-terminal" evidence="8">
    <location>
        <begin position="1496"/>
        <end position="1830"/>
    </location>
</feature>
<evidence type="ECO:0000256" key="5">
    <source>
        <dbReference type="ARBA" id="ARBA00023242"/>
    </source>
</evidence>
<feature type="compositionally biased region" description="Basic and acidic residues" evidence="6">
    <location>
        <begin position="959"/>
        <end position="973"/>
    </location>
</feature>
<dbReference type="GeneID" id="28732892"/>
<dbReference type="InterPro" id="IPR036388">
    <property type="entry name" value="WH-like_DNA-bd_sf"/>
</dbReference>
<accession>A0A0N1H6I3</accession>
<evidence type="ECO:0000313" key="9">
    <source>
        <dbReference type="EMBL" id="KPI38337.1"/>
    </source>
</evidence>
<dbReference type="EMBL" id="LFJN01000019">
    <property type="protein sequence ID" value="KPI38337.1"/>
    <property type="molecule type" value="Genomic_DNA"/>
</dbReference>
<feature type="compositionally biased region" description="Basic and acidic residues" evidence="6">
    <location>
        <begin position="840"/>
        <end position="856"/>
    </location>
</feature>
<feature type="region of interest" description="Disordered" evidence="6">
    <location>
        <begin position="1446"/>
        <end position="1483"/>
    </location>
</feature>
<dbReference type="InterPro" id="IPR044210">
    <property type="entry name" value="Tfc3-like"/>
</dbReference>
<comment type="subcellular location">
    <subcellularLocation>
        <location evidence="1">Nucleus</location>
    </subcellularLocation>
</comment>
<feature type="region of interest" description="Disordered" evidence="6">
    <location>
        <begin position="377"/>
        <end position="437"/>
    </location>
</feature>
<feature type="compositionally biased region" description="Polar residues" evidence="6">
    <location>
        <begin position="808"/>
        <end position="831"/>
    </location>
</feature>
<feature type="compositionally biased region" description="Polar residues" evidence="6">
    <location>
        <begin position="1195"/>
        <end position="1204"/>
    </location>
</feature>
<feature type="compositionally biased region" description="Acidic residues" evidence="6">
    <location>
        <begin position="1454"/>
        <end position="1468"/>
    </location>
</feature>
<sequence>MEKSLDDLIEFLLEELALCSLGASVSDLIDAIDSFYAKTRHEDVSPQVIDDNFVCSVYEWLSSHRDITIGQANQQTGVSLHSLIATGVPLKEQSARLPRIFVNDDRVYWAICGHEPDEKRVSRSEYSLLLHIAAARSDGILQGELSRVAGQDKRSVSQWTDSLCAKGYIIKETEMLQGHPTCRLTLRRFASPTQIAAASQRDLTPDAHFEDLTVQSVVERVIAVFATEKLVDAGELATTVGTPGEDGQKALMRILRTFVRSGYLKKVKAALGVFAHTGEPRTCYQRLRDFEENDLSGFADSPTPLEKTIAEISDKQEARYPPDIEETNEHNAAQWNQTDEASRQRPGSHNASTMDEFGFPLLDSNELLHDGGASLSVSAQTARAEDLGTAEESVDEPQPKRQKRRHNTDDDPAFKPRKEPSRKTQRTYKRPETTVIGRPRKFLQGTEKFWQHHFWHARLEAEGGFAPEAGRRGGTASHPAGTALFQSRPDRFDEVLLLAKQAGLPLPRESNDISEGWVRRTREVLERKQSGAYVTPVGMHLSRVLHKAQVMVVKSRKLGTLDLSDQPQKVYAYRFLASSAAHSYQNWRRFPATHAATEKDKRPMPRKLDIEYPPDILAALKSQEASTLDLGDRPPKVYAYRFLTSSAAHSYQNWQWSAAAHKPPKKGKRPVQRKLDVEYPPDLLAAFGKVPRAGVFFELVKEPSTPRTTEPVRPTISKEQYDMLMDETEVDSDVEQRLKKKPVKAKRVKSTPGAKARAKWQSATVTALVTPVKAVSREQPAQKVGTGKDAEHVPFDVNDDDEWRSDRLPNTVSPSQPHSQASNAVEQQSHVRNPLSIDGSPHEVGEANDRQEHVPGDQRTLAPVTVIETEQSGKDLEVDEPHERLFAIGTPAERTRNANDESTSAGGGNDGHDGQSAEFAAAPETHSTSLLRPLAPRTGPYQPPTTPPLILTPPASDTALEHKRDSSHSHDSEASSEGPPKKFRKPGTRSQIDDVKEIIIELLRLNDSVGPGCHVTIRRSSGAMWMQRGFAGLPNLTTAKRAMDRLVGAGEVKKHTFSYRDQSGATLTKHVLYLPTVPLADTRIEGLKAAMSQVGKQYYFPDVWTDFEERSTNKIIRGSDDIFGTDDDVEDQPDPPNAAPRKRRRRTSSSRSRGGWDEDASDSGDSIVRSRRPVLKKLKAGPATSYVTLKLRGPAQSSNHTGIPTSRESSVGSSSASVDSTVHPNNSFLTLKVGPRLASLPQVQEYNAKLELPDHLRSPVRPIAIPESPKRRRAPRRKTEDLRKDVFRKVDLPDSLSELLREQGDAQITSEHDPPLDQTAAFFRTVGLVAKWENRLADKLTTSKVPWCFINHTCTIEDSPSSPPASWILLRPTSDEKLAEQPTLIFDSWPPFAQQRLRLGLSLGLDSSEAAILETDGRVTRQATGSLKRKRTFDFYEHDIAPLSKKRSRKDVDADPDADVDVDFESEPEAPREKRPYNRKPRTADEIEAQYATLLSKTSTQDIDRIGASVTLVSVLAGGRQQTIEWKLVDRLNPGSQLSWIKPRWTAIQHLHADGLSTLATNLRSRYLEAVEDGSAPLIDPSNLAESDWEDLFEWMQSTLSSFVIENALPSTKAGLEEEYGLTFDEPAPMSTATVPSHSLRNYEREELVSGVSFSTQKQQSQPTVDIVAQARSMLLSSLVAAAKSNSAELRSNVITTLSSLSADENAREQAVASALVQLQADRLVGKADSTVKRSPTLIEKREFTYILTTRFSEQLGQKRAYVNLDLLNDATAYKLDVLDSAFLDHNGQGSPTAPTPPPTLNIPNQANTSNGQMLALLNLAHAGMLSIRPGKAL</sequence>
<feature type="region of interest" description="Disordered" evidence="6">
    <location>
        <begin position="1261"/>
        <end position="1280"/>
    </location>
</feature>
<evidence type="ECO:0000256" key="3">
    <source>
        <dbReference type="ARBA" id="ARBA00023125"/>
    </source>
</evidence>
<organism evidence="9 10">
    <name type="scientific">Cyphellophora attinorum</name>
    <dbReference type="NCBI Taxonomy" id="1664694"/>
    <lineage>
        <taxon>Eukaryota</taxon>
        <taxon>Fungi</taxon>
        <taxon>Dikarya</taxon>
        <taxon>Ascomycota</taxon>
        <taxon>Pezizomycotina</taxon>
        <taxon>Eurotiomycetes</taxon>
        <taxon>Chaetothyriomycetidae</taxon>
        <taxon>Chaetothyriales</taxon>
        <taxon>Cyphellophoraceae</taxon>
        <taxon>Cyphellophora</taxon>
    </lineage>
</organism>
<keyword evidence="4" id="KW-0804">Transcription</keyword>
<feature type="region of interest" description="Disordered" evidence="6">
    <location>
        <begin position="887"/>
        <end position="990"/>
    </location>
</feature>
<keyword evidence="3" id="KW-0238">DNA-binding</keyword>
<evidence type="ECO:0000259" key="7">
    <source>
        <dbReference type="Pfam" id="PF04182"/>
    </source>
</evidence>
<feature type="compositionally biased region" description="Low complexity" evidence="6">
    <location>
        <begin position="1206"/>
        <end position="1221"/>
    </location>
</feature>
<evidence type="ECO:0000313" key="10">
    <source>
        <dbReference type="Proteomes" id="UP000038010"/>
    </source>
</evidence>
<feature type="region of interest" description="Disordered" evidence="6">
    <location>
        <begin position="1118"/>
        <end position="1174"/>
    </location>
</feature>
<dbReference type="InterPro" id="IPR007309">
    <property type="entry name" value="TFIIIC_Bblock-bd"/>
</dbReference>